<evidence type="ECO:0000313" key="2">
    <source>
        <dbReference type="EMBL" id="HIR88353.1"/>
    </source>
</evidence>
<feature type="transmembrane region" description="Helical" evidence="1">
    <location>
        <begin position="178"/>
        <end position="199"/>
    </location>
</feature>
<protein>
    <submittedName>
        <fullName evidence="2">Uncharacterized protein</fullName>
    </submittedName>
</protein>
<reference evidence="2" key="1">
    <citation type="submission" date="2020-10" db="EMBL/GenBank/DDBJ databases">
        <authorList>
            <person name="Gilroy R."/>
        </authorList>
    </citation>
    <scope>NUCLEOTIDE SEQUENCE</scope>
    <source>
        <strain evidence="2">ChiW13-3771</strain>
    </source>
</reference>
<feature type="transmembrane region" description="Helical" evidence="1">
    <location>
        <begin position="12"/>
        <end position="36"/>
    </location>
</feature>
<feature type="transmembrane region" description="Helical" evidence="1">
    <location>
        <begin position="251"/>
        <end position="275"/>
    </location>
</feature>
<sequence>MSILTKYRVLNFKRLIIVSLFLVGAFLSCFFLSGLYEVTLGFDFNASDIANNPYKMQQTLLEQVKRMDRYTDINMFTTTVFPILVFSTGLFFYREKVGVFPYLFLRKKSQIKEVGKAMFFHSLFSAVSFYLAYIVFMTIGYCYIGPVTGDVPRNLFDGIFGTGFSFQHIYSYYLLEGFYKYFVFSFIYSLFVCCIALLVRRQYLCMVVPICYYFGVNIVIGNNAILGSILLPLQPAYTLGFNGMVYDNPNILTALKPLLPFIPILIFICIGIGYYTKRSERVEF</sequence>
<dbReference type="Proteomes" id="UP000824201">
    <property type="component" value="Unassembled WGS sequence"/>
</dbReference>
<feature type="transmembrane region" description="Helical" evidence="1">
    <location>
        <begin position="211"/>
        <end position="231"/>
    </location>
</feature>
<keyword evidence="1" id="KW-0812">Transmembrane</keyword>
<keyword evidence="1" id="KW-1133">Transmembrane helix</keyword>
<proteinExistence type="predicted"/>
<reference evidence="2" key="2">
    <citation type="journal article" date="2021" name="PeerJ">
        <title>Extensive microbial diversity within the chicken gut microbiome revealed by metagenomics and culture.</title>
        <authorList>
            <person name="Gilroy R."/>
            <person name="Ravi A."/>
            <person name="Getino M."/>
            <person name="Pursley I."/>
            <person name="Horton D.L."/>
            <person name="Alikhan N.F."/>
            <person name="Baker D."/>
            <person name="Gharbi K."/>
            <person name="Hall N."/>
            <person name="Watson M."/>
            <person name="Adriaenssens E.M."/>
            <person name="Foster-Nyarko E."/>
            <person name="Jarju S."/>
            <person name="Secka A."/>
            <person name="Antonio M."/>
            <person name="Oren A."/>
            <person name="Chaudhuri R.R."/>
            <person name="La Ragione R."/>
            <person name="Hildebrand F."/>
            <person name="Pallen M.J."/>
        </authorList>
    </citation>
    <scope>NUCLEOTIDE SEQUENCE</scope>
    <source>
        <strain evidence="2">ChiW13-3771</strain>
    </source>
</reference>
<dbReference type="EMBL" id="DVHN01000057">
    <property type="protein sequence ID" value="HIR88353.1"/>
    <property type="molecule type" value="Genomic_DNA"/>
</dbReference>
<feature type="transmembrane region" description="Helical" evidence="1">
    <location>
        <begin position="114"/>
        <end position="136"/>
    </location>
</feature>
<dbReference type="PROSITE" id="PS51257">
    <property type="entry name" value="PROKAR_LIPOPROTEIN"/>
    <property type="match status" value="1"/>
</dbReference>
<feature type="transmembrane region" description="Helical" evidence="1">
    <location>
        <begin position="73"/>
        <end position="93"/>
    </location>
</feature>
<name>A0A9D1EED2_9FIRM</name>
<organism evidence="2 3">
    <name type="scientific">Candidatus Fimimorpha faecalis</name>
    <dbReference type="NCBI Taxonomy" id="2840824"/>
    <lineage>
        <taxon>Bacteria</taxon>
        <taxon>Bacillati</taxon>
        <taxon>Bacillota</taxon>
        <taxon>Clostridia</taxon>
        <taxon>Eubacteriales</taxon>
        <taxon>Candidatus Fimimorpha</taxon>
    </lineage>
</organism>
<dbReference type="AlphaFoldDB" id="A0A9D1EED2"/>
<accession>A0A9D1EED2</accession>
<gene>
    <name evidence="2" type="ORF">IAC96_05320</name>
</gene>
<keyword evidence="1" id="KW-0472">Membrane</keyword>
<evidence type="ECO:0000256" key="1">
    <source>
        <dbReference type="SAM" id="Phobius"/>
    </source>
</evidence>
<evidence type="ECO:0000313" key="3">
    <source>
        <dbReference type="Proteomes" id="UP000824201"/>
    </source>
</evidence>
<comment type="caution">
    <text evidence="2">The sequence shown here is derived from an EMBL/GenBank/DDBJ whole genome shotgun (WGS) entry which is preliminary data.</text>
</comment>